<reference evidence="5" key="1">
    <citation type="submission" date="2022-12" db="EMBL/GenBank/DDBJ databases">
        <authorList>
            <person name="Petersen C."/>
        </authorList>
    </citation>
    <scope>NUCLEOTIDE SEQUENCE</scope>
    <source>
        <strain evidence="5">IBT 35675</strain>
    </source>
</reference>
<keyword evidence="3" id="KW-0378">Hydrolase</keyword>
<reference evidence="5" key="2">
    <citation type="journal article" date="2023" name="IMA Fungus">
        <title>Comparative genomic study of the Penicillium genus elucidates a diverse pangenome and 15 lateral gene transfer events.</title>
        <authorList>
            <person name="Petersen C."/>
            <person name="Sorensen T."/>
            <person name="Nielsen M.R."/>
            <person name="Sondergaard T.E."/>
            <person name="Sorensen J.L."/>
            <person name="Fitzpatrick D.A."/>
            <person name="Frisvad J.C."/>
            <person name="Nielsen K.L."/>
        </authorList>
    </citation>
    <scope>NUCLEOTIDE SEQUENCE</scope>
    <source>
        <strain evidence="5">IBT 35675</strain>
    </source>
</reference>
<dbReference type="Proteomes" id="UP001148299">
    <property type="component" value="Unassembled WGS sequence"/>
</dbReference>
<organism evidence="5 6">
    <name type="scientific">Penicillium brevicompactum</name>
    <dbReference type="NCBI Taxonomy" id="5074"/>
    <lineage>
        <taxon>Eukaryota</taxon>
        <taxon>Fungi</taxon>
        <taxon>Dikarya</taxon>
        <taxon>Ascomycota</taxon>
        <taxon>Pezizomycotina</taxon>
        <taxon>Eurotiomycetes</taxon>
        <taxon>Eurotiomycetidae</taxon>
        <taxon>Eurotiales</taxon>
        <taxon>Aspergillaceae</taxon>
        <taxon>Penicillium</taxon>
    </lineage>
</organism>
<dbReference type="Pfam" id="PF01546">
    <property type="entry name" value="Peptidase_M20"/>
    <property type="match status" value="1"/>
</dbReference>
<dbReference type="AlphaFoldDB" id="A0A9W9R8V1"/>
<dbReference type="EMBL" id="JAPZBR010000005">
    <property type="protein sequence ID" value="KAJ5354334.1"/>
    <property type="molecule type" value="Genomic_DNA"/>
</dbReference>
<comment type="caution">
    <text evidence="5">The sequence shown here is derived from an EMBL/GenBank/DDBJ whole genome shotgun (WGS) entry which is preliminary data.</text>
</comment>
<dbReference type="Gene3D" id="3.40.630.10">
    <property type="entry name" value="Zn peptidases"/>
    <property type="match status" value="1"/>
</dbReference>
<evidence type="ECO:0000256" key="3">
    <source>
        <dbReference type="ARBA" id="ARBA00022801"/>
    </source>
</evidence>
<evidence type="ECO:0000259" key="4">
    <source>
        <dbReference type="Pfam" id="PF07687"/>
    </source>
</evidence>
<sequence length="347" mass="37717">MATIPVVSLLKRLMEIPSTSEEEYQIGHFLGRYLTAHGYTVEMAPISPDSHRCNVYAYLGETRKARTCLTSHMDTVPPHIGFVIKEDVIYGRGSCDDKGPMAAQIIAVEELRADGKIKHGDTSLLFVVGEEKGGPGMLAVNKMGLTWETVIFGEPTESKLAVGHKGHYVFELFVEGIAAHSGYPDEGRSANSVLVSLLEELKAIEYPGSRILGSSTFHCGKIEGGAAYNVLAADAYALCSVRIAANLEIVEKQVLDTTSRHPGVTLKKMFGYPETLLDHDIEGLDTMAVSYGTDVPRLRGNHKKYLYGPGSILHAHGPSEQVRIPDLVDSVAVYKQLVLTSLAQDCS</sequence>
<dbReference type="GO" id="GO:0016787">
    <property type="term" value="F:hydrolase activity"/>
    <property type="evidence" value="ECO:0007669"/>
    <property type="project" value="UniProtKB-KW"/>
</dbReference>
<protein>
    <recommendedName>
        <fullName evidence="4">Peptidase M20 dimerisation domain-containing protein</fullName>
    </recommendedName>
</protein>
<keyword evidence="6" id="KW-1185">Reference proteome</keyword>
<dbReference type="InterPro" id="IPR050072">
    <property type="entry name" value="Peptidase_M20A"/>
</dbReference>
<feature type="domain" description="Peptidase M20 dimerisation" evidence="4">
    <location>
        <begin position="162"/>
        <end position="248"/>
    </location>
</feature>
<name>A0A9W9R8V1_PENBR</name>
<dbReference type="InterPro" id="IPR002933">
    <property type="entry name" value="Peptidase_M20"/>
</dbReference>
<dbReference type="SUPFAM" id="SSF53187">
    <property type="entry name" value="Zn-dependent exopeptidases"/>
    <property type="match status" value="1"/>
</dbReference>
<dbReference type="SUPFAM" id="SSF55031">
    <property type="entry name" value="Bacterial exopeptidase dimerisation domain"/>
    <property type="match status" value="1"/>
</dbReference>
<dbReference type="InterPro" id="IPR036264">
    <property type="entry name" value="Bact_exopeptidase_dim_dom"/>
</dbReference>
<keyword evidence="2" id="KW-0479">Metal-binding</keyword>
<dbReference type="GO" id="GO:0046872">
    <property type="term" value="F:metal ion binding"/>
    <property type="evidence" value="ECO:0007669"/>
    <property type="project" value="UniProtKB-KW"/>
</dbReference>
<evidence type="ECO:0000256" key="2">
    <source>
        <dbReference type="ARBA" id="ARBA00022723"/>
    </source>
</evidence>
<dbReference type="PANTHER" id="PTHR43808:SF14">
    <property type="entry name" value="PUTATIVE-RELATED"/>
    <property type="match status" value="1"/>
</dbReference>
<evidence type="ECO:0000256" key="1">
    <source>
        <dbReference type="ARBA" id="ARBA00006247"/>
    </source>
</evidence>
<proteinExistence type="inferred from homology"/>
<dbReference type="Pfam" id="PF07687">
    <property type="entry name" value="M20_dimer"/>
    <property type="match status" value="1"/>
</dbReference>
<dbReference type="Gene3D" id="3.30.70.360">
    <property type="match status" value="1"/>
</dbReference>
<dbReference type="PANTHER" id="PTHR43808">
    <property type="entry name" value="ACETYLORNITHINE DEACETYLASE"/>
    <property type="match status" value="1"/>
</dbReference>
<dbReference type="InterPro" id="IPR011650">
    <property type="entry name" value="Peptidase_M20_dimer"/>
</dbReference>
<accession>A0A9W9R8V1</accession>
<gene>
    <name evidence="5" type="ORF">N7541_006898</name>
</gene>
<evidence type="ECO:0000313" key="6">
    <source>
        <dbReference type="Proteomes" id="UP001148299"/>
    </source>
</evidence>
<evidence type="ECO:0000313" key="5">
    <source>
        <dbReference type="EMBL" id="KAJ5354334.1"/>
    </source>
</evidence>
<comment type="similarity">
    <text evidence="1">Belongs to the peptidase M20A family.</text>
</comment>